<evidence type="ECO:0000313" key="5">
    <source>
        <dbReference type="Proteomes" id="UP000019140"/>
    </source>
</evidence>
<keyword evidence="5" id="KW-1185">Reference proteome</keyword>
<dbReference type="AlphaFoldDB" id="W4LMI0"/>
<feature type="domain" description="N-acetyltransferase" evidence="3">
    <location>
        <begin position="116"/>
        <end position="270"/>
    </location>
</feature>
<dbReference type="Pfam" id="PF00583">
    <property type="entry name" value="Acetyltransf_1"/>
    <property type="match status" value="1"/>
</dbReference>
<sequence length="270" mass="30211">MERRGVPGVALRIETRTVGYAYYVISGRLGVLAGLDLSPAWAGTEAAETLVQAAIHRLRQHNLTRIESPFLSFDCAWLLPAFEADGFRTFWREFLRLDLDERLDKRLEPPKRLPSIQLEPWRSTHLPEAAAIMQAAYDGEADTEMSVLYRTVEGCRLVLEQILHQRNSGVPVDRASVFVRHRGQGVGFIVITEIAPQQGHLAQVAVLPAYQRQGIGHLLLNYSLSQLAALEFATLSLIVSRCNARAFGLYQAMGFQAVLAFPVFAWEPEI</sequence>
<dbReference type="SUPFAM" id="SSF55729">
    <property type="entry name" value="Acyl-CoA N-acyltransferases (Nat)"/>
    <property type="match status" value="2"/>
</dbReference>
<dbReference type="Gene3D" id="3.40.630.30">
    <property type="match status" value="1"/>
</dbReference>
<dbReference type="EMBL" id="AZHX01001898">
    <property type="protein sequence ID" value="ETW98905.1"/>
    <property type="molecule type" value="Genomic_DNA"/>
</dbReference>
<protein>
    <recommendedName>
        <fullName evidence="3">N-acetyltransferase domain-containing protein</fullName>
    </recommendedName>
</protein>
<organism evidence="4 5">
    <name type="scientific">Candidatus Entotheonella gemina</name>
    <dbReference type="NCBI Taxonomy" id="1429439"/>
    <lineage>
        <taxon>Bacteria</taxon>
        <taxon>Pseudomonadati</taxon>
        <taxon>Nitrospinota/Tectimicrobiota group</taxon>
        <taxon>Candidatus Tectimicrobiota</taxon>
        <taxon>Candidatus Entotheonellia</taxon>
        <taxon>Candidatus Entotheonellales</taxon>
        <taxon>Candidatus Entotheonellaceae</taxon>
        <taxon>Candidatus Entotheonella</taxon>
    </lineage>
</organism>
<dbReference type="InterPro" id="IPR000182">
    <property type="entry name" value="GNAT_dom"/>
</dbReference>
<dbReference type="Proteomes" id="UP000019140">
    <property type="component" value="Unassembled WGS sequence"/>
</dbReference>
<gene>
    <name evidence="4" type="ORF">ETSY2_42005</name>
</gene>
<dbReference type="InterPro" id="IPR050832">
    <property type="entry name" value="Bact_Acetyltransf"/>
</dbReference>
<dbReference type="PANTHER" id="PTHR43877">
    <property type="entry name" value="AMINOALKYLPHOSPHONATE N-ACETYLTRANSFERASE-RELATED-RELATED"/>
    <property type="match status" value="1"/>
</dbReference>
<feature type="domain" description="N-acetyltransferase" evidence="3">
    <location>
        <begin position="1"/>
        <end position="108"/>
    </location>
</feature>
<dbReference type="GO" id="GO:0016747">
    <property type="term" value="F:acyltransferase activity, transferring groups other than amino-acyl groups"/>
    <property type="evidence" value="ECO:0007669"/>
    <property type="project" value="InterPro"/>
</dbReference>
<keyword evidence="2" id="KW-0012">Acyltransferase</keyword>
<dbReference type="PROSITE" id="PS51186">
    <property type="entry name" value="GNAT"/>
    <property type="match status" value="2"/>
</dbReference>
<dbReference type="InterPro" id="IPR016181">
    <property type="entry name" value="Acyl_CoA_acyltransferase"/>
</dbReference>
<evidence type="ECO:0000313" key="4">
    <source>
        <dbReference type="EMBL" id="ETW98905.1"/>
    </source>
</evidence>
<reference evidence="4 5" key="1">
    <citation type="journal article" date="2014" name="Nature">
        <title>An environmental bacterial taxon with a large and distinct metabolic repertoire.</title>
        <authorList>
            <person name="Wilson M.C."/>
            <person name="Mori T."/>
            <person name="Ruckert C."/>
            <person name="Uria A.R."/>
            <person name="Helf M.J."/>
            <person name="Takada K."/>
            <person name="Gernert C."/>
            <person name="Steffens U.A."/>
            <person name="Heycke N."/>
            <person name="Schmitt S."/>
            <person name="Rinke C."/>
            <person name="Helfrich E.J."/>
            <person name="Brachmann A.O."/>
            <person name="Gurgui C."/>
            <person name="Wakimoto T."/>
            <person name="Kracht M."/>
            <person name="Crusemann M."/>
            <person name="Hentschel U."/>
            <person name="Abe I."/>
            <person name="Matsunaga S."/>
            <person name="Kalinowski J."/>
            <person name="Takeyama H."/>
            <person name="Piel J."/>
        </authorList>
    </citation>
    <scope>NUCLEOTIDE SEQUENCE [LARGE SCALE GENOMIC DNA]</scope>
    <source>
        <strain evidence="5">TSY2</strain>
    </source>
</reference>
<evidence type="ECO:0000259" key="3">
    <source>
        <dbReference type="PROSITE" id="PS51186"/>
    </source>
</evidence>
<dbReference type="CDD" id="cd04301">
    <property type="entry name" value="NAT_SF"/>
    <property type="match status" value="1"/>
</dbReference>
<keyword evidence="1" id="KW-0808">Transferase</keyword>
<comment type="caution">
    <text evidence="4">The sequence shown here is derived from an EMBL/GenBank/DDBJ whole genome shotgun (WGS) entry which is preliminary data.</text>
</comment>
<evidence type="ECO:0000256" key="1">
    <source>
        <dbReference type="ARBA" id="ARBA00022679"/>
    </source>
</evidence>
<name>W4LMI0_9BACT</name>
<accession>W4LMI0</accession>
<evidence type="ECO:0000256" key="2">
    <source>
        <dbReference type="ARBA" id="ARBA00023315"/>
    </source>
</evidence>
<dbReference type="HOGENOM" id="CLU_884765_0_0_7"/>
<proteinExistence type="predicted"/>